<keyword evidence="16 19" id="KW-0472">Membrane</keyword>
<feature type="compositionally biased region" description="Polar residues" evidence="18">
    <location>
        <begin position="574"/>
        <end position="583"/>
    </location>
</feature>
<comment type="pathway">
    <text evidence="3">Protein modification; protein ubiquitination.</text>
</comment>
<dbReference type="InterPro" id="IPR001841">
    <property type="entry name" value="Znf_RING"/>
</dbReference>
<evidence type="ECO:0000256" key="5">
    <source>
        <dbReference type="ARBA" id="ARBA00012483"/>
    </source>
</evidence>
<keyword evidence="15 19" id="KW-1133">Transmembrane helix</keyword>
<dbReference type="Gene3D" id="3.30.40.10">
    <property type="entry name" value="Zinc/RING finger domain, C3HC4 (zinc finger)"/>
    <property type="match status" value="1"/>
</dbReference>
<dbReference type="eggNOG" id="KOG0800">
    <property type="taxonomic scope" value="Eukaryota"/>
</dbReference>
<comment type="similarity">
    <text evidence="4">Belongs to the ZNRF3 family.</text>
</comment>
<evidence type="ECO:0000256" key="8">
    <source>
        <dbReference type="ARBA" id="ARBA00022687"/>
    </source>
</evidence>
<keyword evidence="12 17" id="KW-0863">Zinc-finger</keyword>
<evidence type="ECO:0000256" key="14">
    <source>
        <dbReference type="ARBA" id="ARBA00022833"/>
    </source>
</evidence>
<dbReference type="PROSITE" id="PS50089">
    <property type="entry name" value="ZF_RING_2"/>
    <property type="match status" value="1"/>
</dbReference>
<evidence type="ECO:0000256" key="20">
    <source>
        <dbReference type="SAM" id="SignalP"/>
    </source>
</evidence>
<evidence type="ECO:0000256" key="1">
    <source>
        <dbReference type="ARBA" id="ARBA00000900"/>
    </source>
</evidence>
<accession>H2Z8Q2</accession>
<evidence type="ECO:0000256" key="9">
    <source>
        <dbReference type="ARBA" id="ARBA00022692"/>
    </source>
</evidence>
<reference evidence="22" key="2">
    <citation type="submission" date="2025-08" db="UniProtKB">
        <authorList>
            <consortium name="Ensembl"/>
        </authorList>
    </citation>
    <scope>IDENTIFICATION</scope>
</reference>
<keyword evidence="11 20" id="KW-0732">Signal</keyword>
<feature type="signal peptide" evidence="20">
    <location>
        <begin position="1"/>
        <end position="17"/>
    </location>
</feature>
<evidence type="ECO:0000256" key="4">
    <source>
        <dbReference type="ARBA" id="ARBA00008759"/>
    </source>
</evidence>
<evidence type="ECO:0000256" key="16">
    <source>
        <dbReference type="ARBA" id="ARBA00023136"/>
    </source>
</evidence>
<dbReference type="InterPro" id="IPR013083">
    <property type="entry name" value="Znf_RING/FYVE/PHD"/>
</dbReference>
<feature type="transmembrane region" description="Helical" evidence="19">
    <location>
        <begin position="182"/>
        <end position="204"/>
    </location>
</feature>
<keyword evidence="10" id="KW-0479">Metal-binding</keyword>
<evidence type="ECO:0000256" key="10">
    <source>
        <dbReference type="ARBA" id="ARBA00022723"/>
    </source>
</evidence>
<evidence type="ECO:0000256" key="13">
    <source>
        <dbReference type="ARBA" id="ARBA00022786"/>
    </source>
</evidence>
<dbReference type="GO" id="GO:0016567">
    <property type="term" value="P:protein ubiquitination"/>
    <property type="evidence" value="ECO:0007669"/>
    <property type="project" value="UniProtKB-UniPathway"/>
</dbReference>
<dbReference type="Ensembl" id="ENSCSAVT00000014127.1">
    <property type="protein sequence ID" value="ENSCSAVP00000013967.1"/>
    <property type="gene ID" value="ENSCSAVG00000008182.1"/>
</dbReference>
<dbReference type="Pfam" id="PF18212">
    <property type="entry name" value="ZNRF_3_ecto"/>
    <property type="match status" value="1"/>
</dbReference>
<evidence type="ECO:0000313" key="23">
    <source>
        <dbReference type="Proteomes" id="UP000007875"/>
    </source>
</evidence>
<feature type="region of interest" description="Disordered" evidence="18">
    <location>
        <begin position="574"/>
        <end position="594"/>
    </location>
</feature>
<dbReference type="UniPathway" id="UPA00143"/>
<evidence type="ECO:0000259" key="21">
    <source>
        <dbReference type="PROSITE" id="PS50089"/>
    </source>
</evidence>
<organism evidence="22 23">
    <name type="scientific">Ciona savignyi</name>
    <name type="common">Pacific transparent sea squirt</name>
    <dbReference type="NCBI Taxonomy" id="51511"/>
    <lineage>
        <taxon>Eukaryota</taxon>
        <taxon>Metazoa</taxon>
        <taxon>Chordata</taxon>
        <taxon>Tunicata</taxon>
        <taxon>Ascidiacea</taxon>
        <taxon>Phlebobranchia</taxon>
        <taxon>Cionidae</taxon>
        <taxon>Ciona</taxon>
    </lineage>
</organism>
<evidence type="ECO:0000256" key="17">
    <source>
        <dbReference type="PROSITE-ProRule" id="PRU00175"/>
    </source>
</evidence>
<reference evidence="22" key="3">
    <citation type="submission" date="2025-09" db="UniProtKB">
        <authorList>
            <consortium name="Ensembl"/>
        </authorList>
    </citation>
    <scope>IDENTIFICATION</scope>
</reference>
<evidence type="ECO:0000256" key="7">
    <source>
        <dbReference type="ARBA" id="ARBA00022679"/>
    </source>
</evidence>
<dbReference type="HOGENOM" id="CLU_459229_0_0_1"/>
<dbReference type="GO" id="GO:0016055">
    <property type="term" value="P:Wnt signaling pathway"/>
    <property type="evidence" value="ECO:0007669"/>
    <property type="project" value="UniProtKB-KW"/>
</dbReference>
<dbReference type="EC" id="2.3.2.27" evidence="5"/>
<evidence type="ECO:0000256" key="12">
    <source>
        <dbReference type="ARBA" id="ARBA00022771"/>
    </source>
</evidence>
<dbReference type="STRING" id="51511.ENSCSAVP00000013967"/>
<evidence type="ECO:0000256" key="19">
    <source>
        <dbReference type="SAM" id="Phobius"/>
    </source>
</evidence>
<keyword evidence="6" id="KW-1003">Cell membrane</keyword>
<dbReference type="AlphaFoldDB" id="H2Z8Q2"/>
<evidence type="ECO:0000313" key="22">
    <source>
        <dbReference type="Ensembl" id="ENSCSAVP00000013967.1"/>
    </source>
</evidence>
<dbReference type="Proteomes" id="UP000007875">
    <property type="component" value="Unassembled WGS sequence"/>
</dbReference>
<dbReference type="InterPro" id="IPR051073">
    <property type="entry name" value="ZNRF3_Arkadia_E3_ligases"/>
</dbReference>
<evidence type="ECO:0000256" key="2">
    <source>
        <dbReference type="ARBA" id="ARBA00004251"/>
    </source>
</evidence>
<dbReference type="OMA" id="VIPCAHE"/>
<comment type="catalytic activity">
    <reaction evidence="1">
        <text>S-ubiquitinyl-[E2 ubiquitin-conjugating enzyme]-L-cysteine + [acceptor protein]-L-lysine = [E2 ubiquitin-conjugating enzyme]-L-cysteine + N(6)-ubiquitinyl-[acceptor protein]-L-lysine.</text>
        <dbReference type="EC" id="2.3.2.27"/>
    </reaction>
</comment>
<comment type="subcellular location">
    <subcellularLocation>
        <location evidence="2">Cell membrane</location>
        <topology evidence="2">Single-pass type I membrane protein</topology>
    </subcellularLocation>
</comment>
<feature type="domain" description="RING-type" evidence="21">
    <location>
        <begin position="251"/>
        <end position="292"/>
    </location>
</feature>
<evidence type="ECO:0000256" key="15">
    <source>
        <dbReference type="ARBA" id="ARBA00022989"/>
    </source>
</evidence>
<dbReference type="GO" id="GO:0061630">
    <property type="term" value="F:ubiquitin protein ligase activity"/>
    <property type="evidence" value="ECO:0007669"/>
    <property type="project" value="UniProtKB-EC"/>
</dbReference>
<evidence type="ECO:0000256" key="6">
    <source>
        <dbReference type="ARBA" id="ARBA00022475"/>
    </source>
</evidence>
<evidence type="ECO:0000256" key="3">
    <source>
        <dbReference type="ARBA" id="ARBA00004906"/>
    </source>
</evidence>
<keyword evidence="7" id="KW-0808">Transferase</keyword>
<dbReference type="PANTHER" id="PTHR16200">
    <property type="entry name" value="RING ZINC FINGER"/>
    <property type="match status" value="1"/>
</dbReference>
<keyword evidence="8" id="KW-0879">Wnt signaling pathway</keyword>
<feature type="chain" id="PRO_5003578822" description="RING-type E3 ubiquitin transferase" evidence="20">
    <location>
        <begin position="18"/>
        <end position="594"/>
    </location>
</feature>
<dbReference type="InParanoid" id="H2Z8Q2"/>
<dbReference type="SUPFAM" id="SSF57850">
    <property type="entry name" value="RING/U-box"/>
    <property type="match status" value="1"/>
</dbReference>
<dbReference type="GO" id="GO:0008270">
    <property type="term" value="F:zinc ion binding"/>
    <property type="evidence" value="ECO:0007669"/>
    <property type="project" value="UniProtKB-KW"/>
</dbReference>
<feature type="compositionally biased region" description="Basic and acidic residues" evidence="18">
    <location>
        <begin position="584"/>
        <end position="594"/>
    </location>
</feature>
<dbReference type="GO" id="GO:0005886">
    <property type="term" value="C:plasma membrane"/>
    <property type="evidence" value="ECO:0007669"/>
    <property type="project" value="UniProtKB-SubCell"/>
</dbReference>
<dbReference type="InterPro" id="IPR040700">
    <property type="entry name" value="ZNRF-3_ecto"/>
</dbReference>
<evidence type="ECO:0000256" key="11">
    <source>
        <dbReference type="ARBA" id="ARBA00022729"/>
    </source>
</evidence>
<reference evidence="23" key="1">
    <citation type="submission" date="2003-08" db="EMBL/GenBank/DDBJ databases">
        <authorList>
            <person name="Birren B."/>
            <person name="Nusbaum C."/>
            <person name="Abebe A."/>
            <person name="Abouelleil A."/>
            <person name="Adekoya E."/>
            <person name="Ait-zahra M."/>
            <person name="Allen N."/>
            <person name="Allen T."/>
            <person name="An P."/>
            <person name="Anderson M."/>
            <person name="Anderson S."/>
            <person name="Arachchi H."/>
            <person name="Armbruster J."/>
            <person name="Bachantsang P."/>
            <person name="Baldwin J."/>
            <person name="Barry A."/>
            <person name="Bayul T."/>
            <person name="Blitshsteyn B."/>
            <person name="Bloom T."/>
            <person name="Blye J."/>
            <person name="Boguslavskiy L."/>
            <person name="Borowsky M."/>
            <person name="Boukhgalter B."/>
            <person name="Brunache A."/>
            <person name="Butler J."/>
            <person name="Calixte N."/>
            <person name="Calvo S."/>
            <person name="Camarata J."/>
            <person name="Campo K."/>
            <person name="Chang J."/>
            <person name="Cheshatsang Y."/>
            <person name="Citroen M."/>
            <person name="Collymore A."/>
            <person name="Considine T."/>
            <person name="Cook A."/>
            <person name="Cooke P."/>
            <person name="Corum B."/>
            <person name="Cuomo C."/>
            <person name="David R."/>
            <person name="Dawoe T."/>
            <person name="Degray S."/>
            <person name="Dodge S."/>
            <person name="Dooley K."/>
            <person name="Dorje P."/>
            <person name="Dorjee K."/>
            <person name="Dorris L."/>
            <person name="Duffey N."/>
            <person name="Dupes A."/>
            <person name="Elkins T."/>
            <person name="Engels R."/>
            <person name="Erickson J."/>
            <person name="Farina A."/>
            <person name="Faro S."/>
            <person name="Ferreira P."/>
            <person name="Fischer H."/>
            <person name="Fitzgerald M."/>
            <person name="Foley K."/>
            <person name="Gage D."/>
            <person name="Galagan J."/>
            <person name="Gearin G."/>
            <person name="Gnerre S."/>
            <person name="Gnirke A."/>
            <person name="Goyette A."/>
            <person name="Graham J."/>
            <person name="Grandbois E."/>
            <person name="Gyaltsen K."/>
            <person name="Hafez N."/>
            <person name="Hagopian D."/>
            <person name="Hagos B."/>
            <person name="Hall J."/>
            <person name="Hatcher B."/>
            <person name="Heller A."/>
            <person name="Higgins H."/>
            <person name="Honan T."/>
            <person name="Horn A."/>
            <person name="Houde N."/>
            <person name="Hughes L."/>
            <person name="Hulme W."/>
            <person name="Husby E."/>
            <person name="Iliev I."/>
            <person name="Jaffe D."/>
            <person name="Jones C."/>
            <person name="Kamal M."/>
            <person name="Kamat A."/>
            <person name="Kamvysselis M."/>
            <person name="Karlsson E."/>
            <person name="Kells C."/>
            <person name="Kieu A."/>
            <person name="Kisner P."/>
            <person name="Kodira C."/>
            <person name="Kulbokas E."/>
            <person name="Labutti K."/>
            <person name="Lama D."/>
            <person name="Landers T."/>
            <person name="Leger J."/>
            <person name="Levine S."/>
            <person name="Lewis D."/>
            <person name="Lewis T."/>
            <person name="Lindblad-toh K."/>
            <person name="Liu X."/>
            <person name="Lokyitsang T."/>
            <person name="Lokyitsang Y."/>
            <person name="Lucien O."/>
            <person name="Lui A."/>
            <person name="Ma L.J."/>
            <person name="Mabbitt R."/>
            <person name="Macdonald J."/>
            <person name="Maclean C."/>
            <person name="Major J."/>
            <person name="Manning J."/>
            <person name="Marabella R."/>
            <person name="Maru K."/>
            <person name="Matthews C."/>
            <person name="Mauceli E."/>
            <person name="Mccarthy M."/>
            <person name="Mcdonough S."/>
            <person name="Mcghee T."/>
            <person name="Meldrim J."/>
            <person name="Meneus L."/>
            <person name="Mesirov J."/>
            <person name="Mihalev A."/>
            <person name="Mihova T."/>
            <person name="Mikkelsen T."/>
            <person name="Mlenga V."/>
            <person name="Moru K."/>
            <person name="Mozes J."/>
            <person name="Mulrain L."/>
            <person name="Munson G."/>
            <person name="Naylor J."/>
            <person name="Newes C."/>
            <person name="Nguyen C."/>
            <person name="Nguyen N."/>
            <person name="Nguyen T."/>
            <person name="Nicol R."/>
            <person name="Nielsen C."/>
            <person name="Nizzari M."/>
            <person name="Norbu C."/>
            <person name="Norbu N."/>
            <person name="O'donnell P."/>
            <person name="Okoawo O."/>
            <person name="O'leary S."/>
            <person name="Omotosho B."/>
            <person name="O'neill K."/>
            <person name="Osman S."/>
            <person name="Parker S."/>
            <person name="Perrin D."/>
            <person name="Phunkhang P."/>
            <person name="Piqani B."/>
            <person name="Purcell S."/>
            <person name="Rachupka T."/>
            <person name="Ramasamy U."/>
            <person name="Rameau R."/>
            <person name="Ray V."/>
            <person name="Raymond C."/>
            <person name="Retta R."/>
            <person name="Richardson S."/>
            <person name="Rise C."/>
            <person name="Rodriguez J."/>
            <person name="Rogers J."/>
            <person name="Rogov P."/>
            <person name="Rutman M."/>
            <person name="Schupbach R."/>
            <person name="Seaman C."/>
            <person name="Settipalli S."/>
            <person name="Sharpe T."/>
            <person name="Sheridan J."/>
            <person name="Sherpa N."/>
            <person name="Shi J."/>
            <person name="Smirnov S."/>
            <person name="Smith C."/>
            <person name="Sougnez C."/>
            <person name="Spencer B."/>
            <person name="Stalker J."/>
            <person name="Stange-thomann N."/>
            <person name="Stavropoulos S."/>
            <person name="Stetson K."/>
            <person name="Stone C."/>
            <person name="Stone S."/>
            <person name="Stubbs M."/>
            <person name="Talamas J."/>
            <person name="Tchuinga P."/>
            <person name="Tenzing P."/>
            <person name="Tesfaye S."/>
            <person name="Theodore J."/>
            <person name="Thoulutsang Y."/>
            <person name="Topham K."/>
            <person name="Towey S."/>
            <person name="Tsamla T."/>
            <person name="Tsomo N."/>
            <person name="Vallee D."/>
            <person name="Vassiliev H."/>
            <person name="Venkataraman V."/>
            <person name="Vinson J."/>
            <person name="Vo A."/>
            <person name="Wade C."/>
            <person name="Wang S."/>
            <person name="Wangchuk T."/>
            <person name="Wangdi T."/>
            <person name="Whittaker C."/>
            <person name="Wilkinson J."/>
            <person name="Wu Y."/>
            <person name="Wyman D."/>
            <person name="Yadav S."/>
            <person name="Yang S."/>
            <person name="Yang X."/>
            <person name="Yeager S."/>
            <person name="Yee E."/>
            <person name="Young G."/>
            <person name="Zainoun J."/>
            <person name="Zembeck L."/>
            <person name="Zimmer A."/>
            <person name="Zody M."/>
            <person name="Lander E."/>
        </authorList>
    </citation>
    <scope>NUCLEOTIDE SEQUENCE [LARGE SCALE GENOMIC DNA]</scope>
</reference>
<keyword evidence="13" id="KW-0833">Ubl conjugation pathway</keyword>
<dbReference type="GO" id="GO:0030178">
    <property type="term" value="P:negative regulation of Wnt signaling pathway"/>
    <property type="evidence" value="ECO:0007669"/>
    <property type="project" value="UniProtKB-ARBA"/>
</dbReference>
<keyword evidence="9 19" id="KW-0812">Transmembrane</keyword>
<keyword evidence="14" id="KW-0862">Zinc</keyword>
<keyword evidence="23" id="KW-1185">Reference proteome</keyword>
<evidence type="ECO:0000256" key="18">
    <source>
        <dbReference type="SAM" id="MobiDB-lite"/>
    </source>
</evidence>
<protein>
    <recommendedName>
        <fullName evidence="5">RING-type E3 ubiquitin transferase</fullName>
        <ecNumber evidence="5">2.3.2.27</ecNumber>
    </recommendedName>
</protein>
<proteinExistence type="inferred from homology"/>
<dbReference type="SMART" id="SM00184">
    <property type="entry name" value="RING"/>
    <property type="match status" value="1"/>
</dbReference>
<name>H2Z8Q2_CIOSA</name>
<dbReference type="GeneTree" id="ENSGT00940000154006"/>
<dbReference type="Gene3D" id="3.50.30.30">
    <property type="match status" value="1"/>
</dbReference>
<sequence length="594" mass="66253">MDLIIFLCLMLVPSTISTDSAFVQVVLYDPDPSSGRYITKKSEMSGIYSLAGSFNSAEGEIKQLHPLSLCDISDDGLYEYGWVGLVELEPSYLEPVSCSSVYDKAKRALDKGATAVIFDITKRPDAVFQLNSEVHATLDRPIILIEGSAAYQLAKIMRNKQVARVRIQTRNPPQPESQYNQYINMAIFMGCFVVVFFVCIFLLAKLKCWRRSRETPTNNVATETLRRMRTRRFRKNHNADGISINSNQPLCAICLEYFNQNEELRVIPCAHEFHKHCVDPWLKEKLTCPLCNFNILGEPPNLQRRSRQISSPSMTSHSSIHVTRPYIGYTEGHEFNSPSCCHSSATSHYDVNKLPCGAGQLYYEGRRPGGNDSNSGYDLPPSYDSLDTARNLPAYCGVRYAHGNKCGNVTRCAEIRDGASCGNASYRNVTHGIWTERNPSLRSGYSPDSSGLSDVDKYEVSPYLFGPHPVYHVTDTACYVTDTSVRSVFGSSLISDPPAPLSRDKFILKSCKRSSTPCIGYSSSDAEQVARVSVSSLDGVLESVMVPTMFSDDSNSDHIWSDDVIYSTSTHQNEARHVTNSSNHVREGRTRCDL</sequence>
<dbReference type="Pfam" id="PF13639">
    <property type="entry name" value="zf-RING_2"/>
    <property type="match status" value="1"/>
</dbReference>